<evidence type="ECO:0000313" key="2">
    <source>
        <dbReference type="EMBL" id="PPK94886.1"/>
    </source>
</evidence>
<evidence type="ECO:0000256" key="1">
    <source>
        <dbReference type="SAM" id="Phobius"/>
    </source>
</evidence>
<dbReference type="EMBL" id="PTJE01000003">
    <property type="protein sequence ID" value="PPK94886.1"/>
    <property type="molecule type" value="Genomic_DNA"/>
</dbReference>
<organism evidence="2 3">
    <name type="scientific">Nonlabens xylanidelens</name>
    <dbReference type="NCBI Taxonomy" id="191564"/>
    <lineage>
        <taxon>Bacteria</taxon>
        <taxon>Pseudomonadati</taxon>
        <taxon>Bacteroidota</taxon>
        <taxon>Flavobacteriia</taxon>
        <taxon>Flavobacteriales</taxon>
        <taxon>Flavobacteriaceae</taxon>
        <taxon>Nonlabens</taxon>
    </lineage>
</organism>
<name>A0A2S6IL37_9FLAO</name>
<keyword evidence="1" id="KW-0472">Membrane</keyword>
<proteinExistence type="predicted"/>
<dbReference type="RefSeq" id="WP_170034568.1">
    <property type="nucleotide sequence ID" value="NZ_MQVW01000024.1"/>
</dbReference>
<evidence type="ECO:0000313" key="3">
    <source>
        <dbReference type="Proteomes" id="UP000239002"/>
    </source>
</evidence>
<dbReference type="AlphaFoldDB" id="A0A2S6IL37"/>
<keyword evidence="3" id="KW-1185">Reference proteome</keyword>
<keyword evidence="1" id="KW-0812">Transmembrane</keyword>
<comment type="caution">
    <text evidence="2">The sequence shown here is derived from an EMBL/GenBank/DDBJ whole genome shotgun (WGS) entry which is preliminary data.</text>
</comment>
<keyword evidence="1" id="KW-1133">Transmembrane helix</keyword>
<gene>
    <name evidence="2" type="ORF">LY01_01639</name>
</gene>
<dbReference type="Proteomes" id="UP000239002">
    <property type="component" value="Unassembled WGS sequence"/>
</dbReference>
<reference evidence="2 3" key="1">
    <citation type="submission" date="2018-02" db="EMBL/GenBank/DDBJ databases">
        <title>Genomic Encyclopedia of Archaeal and Bacterial Type Strains, Phase II (KMG-II): from individual species to whole genera.</title>
        <authorList>
            <person name="Goeker M."/>
        </authorList>
    </citation>
    <scope>NUCLEOTIDE SEQUENCE [LARGE SCALE GENOMIC DNA]</scope>
    <source>
        <strain evidence="2 3">DSM 16809</strain>
    </source>
</reference>
<feature type="transmembrane region" description="Helical" evidence="1">
    <location>
        <begin position="12"/>
        <end position="29"/>
    </location>
</feature>
<protein>
    <submittedName>
        <fullName evidence="2">Uncharacterized protein</fullName>
    </submittedName>
</protein>
<sequence length="54" mass="6676">MEILSENKDWIYIGAVLLAFVIFMFWNKSKQGSIKDRKRRNFKQRLNEKRKDRE</sequence>
<accession>A0A2S6IL37</accession>